<organism evidence="1 2">
    <name type="scientific">Ambrosiozyma monospora</name>
    <name type="common">Yeast</name>
    <name type="synonym">Endomycopsis monosporus</name>
    <dbReference type="NCBI Taxonomy" id="43982"/>
    <lineage>
        <taxon>Eukaryota</taxon>
        <taxon>Fungi</taxon>
        <taxon>Dikarya</taxon>
        <taxon>Ascomycota</taxon>
        <taxon>Saccharomycotina</taxon>
        <taxon>Pichiomycetes</taxon>
        <taxon>Pichiales</taxon>
        <taxon>Pichiaceae</taxon>
        <taxon>Ambrosiozyma</taxon>
    </lineage>
</organism>
<gene>
    <name evidence="1" type="ORF">Amon02_000038700</name>
</gene>
<name>A0ACB5ST83_AMBMO</name>
<accession>A0ACB5ST83</accession>
<comment type="caution">
    <text evidence="1">The sequence shown here is derived from an EMBL/GenBank/DDBJ whole genome shotgun (WGS) entry which is preliminary data.</text>
</comment>
<proteinExistence type="predicted"/>
<protein>
    <submittedName>
        <fullName evidence="1">Unnamed protein product</fullName>
    </submittedName>
</protein>
<dbReference type="Proteomes" id="UP001165064">
    <property type="component" value="Unassembled WGS sequence"/>
</dbReference>
<dbReference type="EMBL" id="BSXS01000119">
    <property type="protein sequence ID" value="GME70925.1"/>
    <property type="molecule type" value="Genomic_DNA"/>
</dbReference>
<reference evidence="1" key="1">
    <citation type="submission" date="2023-04" db="EMBL/GenBank/DDBJ databases">
        <title>Ambrosiozyma monospora NBRC 10751.</title>
        <authorList>
            <person name="Ichikawa N."/>
            <person name="Sato H."/>
            <person name="Tonouchi N."/>
        </authorList>
    </citation>
    <scope>NUCLEOTIDE SEQUENCE</scope>
    <source>
        <strain evidence="1">NBRC 10751</strain>
    </source>
</reference>
<evidence type="ECO:0000313" key="1">
    <source>
        <dbReference type="EMBL" id="GME70925.1"/>
    </source>
</evidence>
<keyword evidence="2" id="KW-1185">Reference proteome</keyword>
<sequence length="424" mass="49634">MMNTFPMKKVVVGQQALKLCVQRRQLGSFIRSVFCMDPAPSPDDPTPENRFHPWDQSPAPDLRMRAATIRAKAKCPVTHKDINFTCPLSGIPTHHSKEAWEADEEYHKTKKYEILKKVNIFEHDLRSGRQFPEFDFPTVQPQDTLVNFASWDTYLYTRQFYSMDTEFQMAVVTKMLSFPLTIASVLHEFSPYFLKPKGPVSLEGLKSLAALRYTLYPENRVSSLKDRPIRIFLLNSKSESILPGHVWKELTYLFPGISFELHFIGPESYYDREKKKYLVSDRPIVKRLDDTLCFVHHTQDFNVLHESQDFFPYDPYLDVFFCFHPRFASLELNDLWSKSLPGLLDSKCAVYVTGLHKKDIDNDFQWLTENYSKDMDVLMDKTPNLFGSTKWELNDLNPQEVFQFNQQIFGFRGKRYHAINKDNE</sequence>
<evidence type="ECO:0000313" key="2">
    <source>
        <dbReference type="Proteomes" id="UP001165064"/>
    </source>
</evidence>